<keyword evidence="4" id="KW-1185">Reference proteome</keyword>
<dbReference type="OrthoDB" id="10366130at2759"/>
<reference evidence="1 3" key="2">
    <citation type="submission" date="2018-11" db="EMBL/GenBank/DDBJ databases">
        <authorList>
            <consortium name="Pathogen Informatics"/>
        </authorList>
    </citation>
    <scope>NUCLEOTIDE SEQUENCE [LARGE SCALE GENOMIC DNA]</scope>
</reference>
<evidence type="ECO:0000313" key="1">
    <source>
        <dbReference type="EMBL" id="VDL61175.1"/>
    </source>
</evidence>
<dbReference type="Proteomes" id="UP000274504">
    <property type="component" value="Unassembled WGS sequence"/>
</dbReference>
<sequence>MISEVNIDKEKVRVEAELYQFNIDQVNNFIKFYNNYGHRLYLMEKGLSVDTGFNQIVGQFPEDQIICESMEEIEYVRNQFQKLCEENMKMLKEHIEETKPPTSMIALMKTLMKLGKHERRIGIRNVKFF</sequence>
<dbReference type="AlphaFoldDB" id="A0A0R3STU6"/>
<evidence type="ECO:0000313" key="5">
    <source>
        <dbReference type="WBParaSite" id="HDID_0000885901-mRNA-1"/>
    </source>
</evidence>
<accession>A0A0R3STU6</accession>
<evidence type="ECO:0000313" key="4">
    <source>
        <dbReference type="Proteomes" id="UP000321570"/>
    </source>
</evidence>
<gene>
    <name evidence="1" type="ORF">HDID_LOCUS8857</name>
    <name evidence="2" type="ORF">WMSIL1_LOCUS14027</name>
</gene>
<proteinExistence type="predicted"/>
<dbReference type="EMBL" id="UYSG01011156">
    <property type="protein sequence ID" value="VDL61175.1"/>
    <property type="molecule type" value="Genomic_DNA"/>
</dbReference>
<dbReference type="Proteomes" id="UP000321570">
    <property type="component" value="Unassembled WGS sequence"/>
</dbReference>
<reference evidence="2 4" key="3">
    <citation type="submission" date="2019-07" db="EMBL/GenBank/DDBJ databases">
        <authorList>
            <person name="Jastrzebski P J."/>
            <person name="Paukszto L."/>
            <person name="Jastrzebski P J."/>
        </authorList>
    </citation>
    <scope>NUCLEOTIDE SEQUENCE [LARGE SCALE GENOMIC DNA]</scope>
    <source>
        <strain evidence="2 4">WMS-il1</strain>
    </source>
</reference>
<reference evidence="5" key="1">
    <citation type="submission" date="2017-02" db="UniProtKB">
        <authorList>
            <consortium name="WormBaseParasite"/>
        </authorList>
    </citation>
    <scope>IDENTIFICATION</scope>
</reference>
<name>A0A0R3STU6_HYMDI</name>
<dbReference type="WBParaSite" id="HDID_0000885901-mRNA-1">
    <property type="protein sequence ID" value="HDID_0000885901-mRNA-1"/>
    <property type="gene ID" value="HDID_0000885901"/>
</dbReference>
<dbReference type="EMBL" id="CABIJS010000702">
    <property type="protein sequence ID" value="VUZ56355.1"/>
    <property type="molecule type" value="Genomic_DNA"/>
</dbReference>
<protein>
    <submittedName>
        <fullName evidence="5">Glyoxalase</fullName>
    </submittedName>
</protein>
<evidence type="ECO:0000313" key="2">
    <source>
        <dbReference type="EMBL" id="VUZ56355.1"/>
    </source>
</evidence>
<evidence type="ECO:0000313" key="3">
    <source>
        <dbReference type="Proteomes" id="UP000274504"/>
    </source>
</evidence>
<organism evidence="5">
    <name type="scientific">Hymenolepis diminuta</name>
    <name type="common">Rat tapeworm</name>
    <dbReference type="NCBI Taxonomy" id="6216"/>
    <lineage>
        <taxon>Eukaryota</taxon>
        <taxon>Metazoa</taxon>
        <taxon>Spiralia</taxon>
        <taxon>Lophotrochozoa</taxon>
        <taxon>Platyhelminthes</taxon>
        <taxon>Cestoda</taxon>
        <taxon>Eucestoda</taxon>
        <taxon>Cyclophyllidea</taxon>
        <taxon>Hymenolepididae</taxon>
        <taxon>Hymenolepis</taxon>
    </lineage>
</organism>